<gene>
    <name evidence="2" type="primary">Contig8606.g9189</name>
    <name evidence="2" type="ORF">STYLEM_5209</name>
</gene>
<keyword evidence="3" id="KW-1185">Reference proteome</keyword>
<protein>
    <submittedName>
        <fullName evidence="2">Uncharacterized protein</fullName>
    </submittedName>
</protein>
<keyword evidence="1" id="KW-1133">Transmembrane helix</keyword>
<dbReference type="EMBL" id="CCKQ01005057">
    <property type="protein sequence ID" value="CDW76210.1"/>
    <property type="molecule type" value="Genomic_DNA"/>
</dbReference>
<keyword evidence="1" id="KW-0472">Membrane</keyword>
<feature type="transmembrane region" description="Helical" evidence="1">
    <location>
        <begin position="98"/>
        <end position="117"/>
    </location>
</feature>
<feature type="transmembrane region" description="Helical" evidence="1">
    <location>
        <begin position="75"/>
        <end position="92"/>
    </location>
</feature>
<evidence type="ECO:0000313" key="3">
    <source>
        <dbReference type="Proteomes" id="UP000039865"/>
    </source>
</evidence>
<organism evidence="2 3">
    <name type="scientific">Stylonychia lemnae</name>
    <name type="common">Ciliate</name>
    <dbReference type="NCBI Taxonomy" id="5949"/>
    <lineage>
        <taxon>Eukaryota</taxon>
        <taxon>Sar</taxon>
        <taxon>Alveolata</taxon>
        <taxon>Ciliophora</taxon>
        <taxon>Intramacronucleata</taxon>
        <taxon>Spirotrichea</taxon>
        <taxon>Stichotrichia</taxon>
        <taxon>Sporadotrichida</taxon>
        <taxon>Oxytrichidae</taxon>
        <taxon>Stylonychinae</taxon>
        <taxon>Stylonychia</taxon>
    </lineage>
</organism>
<keyword evidence="1" id="KW-0812">Transmembrane</keyword>
<feature type="transmembrane region" description="Helical" evidence="1">
    <location>
        <begin position="12"/>
        <end position="31"/>
    </location>
</feature>
<dbReference type="InParanoid" id="A0A078A245"/>
<name>A0A078A245_STYLE</name>
<reference evidence="2 3" key="1">
    <citation type="submission" date="2014-06" db="EMBL/GenBank/DDBJ databases">
        <authorList>
            <person name="Swart Estienne"/>
        </authorList>
    </citation>
    <scope>NUCLEOTIDE SEQUENCE [LARGE SCALE GENOMIC DNA]</scope>
    <source>
        <strain evidence="2 3">130c</strain>
    </source>
</reference>
<proteinExistence type="predicted"/>
<sequence length="141" mass="16099">MDKMKLFDKISIYLDPIFAVVLIGLGALRIYEGLYDSTLNLLLLAYYFFFAIILLMTICFKKVLYKYMGFLKGDFCKALFYIFLAILIFADYHYWVNVIVGIVMGTAAIFNLIRFLVALCDKKEQGEQQAASSGKANEPLV</sequence>
<dbReference type="AlphaFoldDB" id="A0A078A245"/>
<accession>A0A078A245</accession>
<feature type="transmembrane region" description="Helical" evidence="1">
    <location>
        <begin position="43"/>
        <end position="63"/>
    </location>
</feature>
<evidence type="ECO:0000256" key="1">
    <source>
        <dbReference type="SAM" id="Phobius"/>
    </source>
</evidence>
<evidence type="ECO:0000313" key="2">
    <source>
        <dbReference type="EMBL" id="CDW76210.1"/>
    </source>
</evidence>
<dbReference type="Proteomes" id="UP000039865">
    <property type="component" value="Unassembled WGS sequence"/>
</dbReference>